<name>A0A368GEZ7_ANCCA</name>
<sequence length="71" mass="8034">MLLPLRDMGHSCIRDNLHWNTGSNSLLLWTSSSSTTRLFLTVVENLTKAGFVSSNKPRITVDLVPRLPYMM</sequence>
<protein>
    <submittedName>
        <fullName evidence="1">Uncharacterized protein</fullName>
    </submittedName>
</protein>
<dbReference type="AlphaFoldDB" id="A0A368GEZ7"/>
<evidence type="ECO:0000313" key="1">
    <source>
        <dbReference type="EMBL" id="RCN41605.1"/>
    </source>
</evidence>
<gene>
    <name evidence="1" type="ORF">ANCCAN_12434</name>
</gene>
<evidence type="ECO:0000313" key="2">
    <source>
        <dbReference type="Proteomes" id="UP000252519"/>
    </source>
</evidence>
<reference evidence="1 2" key="1">
    <citation type="submission" date="2014-10" db="EMBL/GenBank/DDBJ databases">
        <title>Draft genome of the hookworm Ancylostoma caninum.</title>
        <authorList>
            <person name="Mitreva M."/>
        </authorList>
    </citation>
    <scope>NUCLEOTIDE SEQUENCE [LARGE SCALE GENOMIC DNA]</scope>
    <source>
        <strain evidence="1 2">Baltimore</strain>
    </source>
</reference>
<comment type="caution">
    <text evidence="1">The sequence shown here is derived from an EMBL/GenBank/DDBJ whole genome shotgun (WGS) entry which is preliminary data.</text>
</comment>
<dbReference type="Proteomes" id="UP000252519">
    <property type="component" value="Unassembled WGS sequence"/>
</dbReference>
<keyword evidence="2" id="KW-1185">Reference proteome</keyword>
<dbReference type="EMBL" id="JOJR01000229">
    <property type="protein sequence ID" value="RCN41605.1"/>
    <property type="molecule type" value="Genomic_DNA"/>
</dbReference>
<proteinExistence type="predicted"/>
<organism evidence="1 2">
    <name type="scientific">Ancylostoma caninum</name>
    <name type="common">Dog hookworm</name>
    <dbReference type="NCBI Taxonomy" id="29170"/>
    <lineage>
        <taxon>Eukaryota</taxon>
        <taxon>Metazoa</taxon>
        <taxon>Ecdysozoa</taxon>
        <taxon>Nematoda</taxon>
        <taxon>Chromadorea</taxon>
        <taxon>Rhabditida</taxon>
        <taxon>Rhabditina</taxon>
        <taxon>Rhabditomorpha</taxon>
        <taxon>Strongyloidea</taxon>
        <taxon>Ancylostomatidae</taxon>
        <taxon>Ancylostomatinae</taxon>
        <taxon>Ancylostoma</taxon>
    </lineage>
</organism>
<accession>A0A368GEZ7</accession>